<dbReference type="InterPro" id="IPR029010">
    <property type="entry name" value="ThuA-like"/>
</dbReference>
<feature type="domain" description="ThuA-like" evidence="2">
    <location>
        <begin position="22"/>
        <end position="270"/>
    </location>
</feature>
<dbReference type="Pfam" id="PF06283">
    <property type="entry name" value="ThuA"/>
    <property type="match status" value="1"/>
</dbReference>
<name>A0A842ISA1_9FLAO</name>
<sequence length="364" mass="40677">MKQQLLVFSILFFITFGFSQSRILIFHKTNGFRHTGAINNGIAMFEEMGNENNEWLTDNSQDSSVFTTANLAQYDVVVFLNTSGSDESPSQDGDLLSSSEKAAFENFIANGKGFIGIHAATDTYRDGVWPFYNELVGGIVQTSPNHTSNNFNADLEVKTSHPTIDFLGMVGSTWNKDEEYYYWETNGGQLSIDNTVLLEVESTGNSSYDAARPITWYKESITYDDDNNVATPEITLSGFRSFYTALGHNGSDYSTDSNFRTLLKNATLWALGNVLSVEENQTNDFKIAPNPTRDIAKIHLGSISEDISLMVYDILGKQKLVKVIKPSELENGISEIDLTNFSKGVYLFQINTKHGHHSYKVIKY</sequence>
<dbReference type="InterPro" id="IPR026444">
    <property type="entry name" value="Secre_tail"/>
</dbReference>
<dbReference type="PANTHER" id="PTHR40469">
    <property type="entry name" value="SECRETED GLYCOSYL HYDROLASE"/>
    <property type="match status" value="1"/>
</dbReference>
<dbReference type="PANTHER" id="PTHR40469:SF2">
    <property type="entry name" value="GALACTOSE-BINDING DOMAIN-LIKE SUPERFAMILY PROTEIN"/>
    <property type="match status" value="1"/>
</dbReference>
<dbReference type="AlphaFoldDB" id="A0A842ISA1"/>
<evidence type="ECO:0000256" key="1">
    <source>
        <dbReference type="ARBA" id="ARBA00022729"/>
    </source>
</evidence>
<reference evidence="4" key="1">
    <citation type="submission" date="2020-08" db="EMBL/GenBank/DDBJ databases">
        <title>Winogradskyella ouciana sp. nov., isolated from the hadal seawater of the Mariana Trench.</title>
        <authorList>
            <person name="He X."/>
        </authorList>
    </citation>
    <scope>NUCLEOTIDE SEQUENCE [LARGE SCALE GENOMIC DNA]</scope>
    <source>
        <strain evidence="4">KCTC 52348</strain>
    </source>
</reference>
<dbReference type="Pfam" id="PF18962">
    <property type="entry name" value="Por_Secre_tail"/>
    <property type="match status" value="1"/>
</dbReference>
<evidence type="ECO:0000259" key="2">
    <source>
        <dbReference type="Pfam" id="PF06283"/>
    </source>
</evidence>
<evidence type="ECO:0000313" key="5">
    <source>
        <dbReference type="Proteomes" id="UP000533900"/>
    </source>
</evidence>
<dbReference type="SUPFAM" id="SSF52317">
    <property type="entry name" value="Class I glutamine amidotransferase-like"/>
    <property type="match status" value="1"/>
</dbReference>
<keyword evidence="5" id="KW-1185">Reference proteome</keyword>
<dbReference type="Proteomes" id="UP000533900">
    <property type="component" value="Unassembled WGS sequence"/>
</dbReference>
<dbReference type="NCBIfam" id="TIGR04183">
    <property type="entry name" value="Por_Secre_tail"/>
    <property type="match status" value="1"/>
</dbReference>
<evidence type="ECO:0000259" key="3">
    <source>
        <dbReference type="Pfam" id="PF18962"/>
    </source>
</evidence>
<dbReference type="InterPro" id="IPR029062">
    <property type="entry name" value="Class_I_gatase-like"/>
</dbReference>
<protein>
    <submittedName>
        <fullName evidence="4">ThuA domain-containing protein</fullName>
    </submittedName>
</protein>
<organism evidence="4 5">
    <name type="scientific">Winogradskyella flava</name>
    <dbReference type="NCBI Taxonomy" id="1884876"/>
    <lineage>
        <taxon>Bacteria</taxon>
        <taxon>Pseudomonadati</taxon>
        <taxon>Bacteroidota</taxon>
        <taxon>Flavobacteriia</taxon>
        <taxon>Flavobacteriales</taxon>
        <taxon>Flavobacteriaceae</taxon>
        <taxon>Winogradskyella</taxon>
    </lineage>
</organism>
<keyword evidence="1" id="KW-0732">Signal</keyword>
<comment type="caution">
    <text evidence="4">The sequence shown here is derived from an EMBL/GenBank/DDBJ whole genome shotgun (WGS) entry which is preliminary data.</text>
</comment>
<dbReference type="RefSeq" id="WP_185789768.1">
    <property type="nucleotide sequence ID" value="NZ_JACLCP010000004.1"/>
</dbReference>
<accession>A0A842ISA1</accession>
<dbReference type="Gene3D" id="3.40.50.880">
    <property type="match status" value="1"/>
</dbReference>
<proteinExistence type="predicted"/>
<feature type="domain" description="Secretion system C-terminal sorting" evidence="3">
    <location>
        <begin position="288"/>
        <end position="362"/>
    </location>
</feature>
<gene>
    <name evidence="4" type="ORF">H7F21_13175</name>
</gene>
<evidence type="ECO:0000313" key="4">
    <source>
        <dbReference type="EMBL" id="MBC2846052.1"/>
    </source>
</evidence>
<dbReference type="EMBL" id="JACLCP010000004">
    <property type="protein sequence ID" value="MBC2846052.1"/>
    <property type="molecule type" value="Genomic_DNA"/>
</dbReference>